<reference evidence="4" key="2">
    <citation type="submission" date="2018-07" db="EMBL/GenBank/DDBJ databases">
        <authorList>
            <person name="Quirk P.G."/>
            <person name="Krulwich T.A."/>
        </authorList>
    </citation>
    <scope>NUCLEOTIDE SEQUENCE</scope>
</reference>
<dbReference type="InterPro" id="IPR011335">
    <property type="entry name" value="Restrct_endonuc-II-like"/>
</dbReference>
<proteinExistence type="predicted"/>
<reference evidence="3" key="1">
    <citation type="submission" date="2018-04" db="EMBL/GenBank/DDBJ databases">
        <authorList>
            <person name="Go L.Y."/>
            <person name="Mitchell J.A."/>
        </authorList>
    </citation>
    <scope>NUCLEOTIDE SEQUENCE</scope>
    <source>
        <tissue evidence="3">Whole organism</tissue>
    </source>
</reference>
<feature type="domain" description="YqaJ viral recombinase" evidence="2">
    <location>
        <begin position="106"/>
        <end position="234"/>
    </location>
</feature>
<accession>A0A336K6K5</accession>
<dbReference type="OMA" id="ESANTFW"/>
<evidence type="ECO:0000313" key="4">
    <source>
        <dbReference type="EMBL" id="SSX20689.1"/>
    </source>
</evidence>
<evidence type="ECO:0000259" key="2">
    <source>
        <dbReference type="Pfam" id="PF09588"/>
    </source>
</evidence>
<dbReference type="Gene3D" id="3.90.320.10">
    <property type="match status" value="1"/>
</dbReference>
<dbReference type="Pfam" id="PF09588">
    <property type="entry name" value="YqaJ"/>
    <property type="match status" value="1"/>
</dbReference>
<dbReference type="InterPro" id="IPR019080">
    <property type="entry name" value="YqaJ_viral_recombinase"/>
</dbReference>
<protein>
    <submittedName>
        <fullName evidence="3">CSON002254 protein</fullName>
    </submittedName>
</protein>
<organism evidence="3">
    <name type="scientific">Culicoides sonorensis</name>
    <name type="common">Biting midge</name>
    <dbReference type="NCBI Taxonomy" id="179676"/>
    <lineage>
        <taxon>Eukaryota</taxon>
        <taxon>Metazoa</taxon>
        <taxon>Ecdysozoa</taxon>
        <taxon>Arthropoda</taxon>
        <taxon>Hexapoda</taxon>
        <taxon>Insecta</taxon>
        <taxon>Pterygota</taxon>
        <taxon>Neoptera</taxon>
        <taxon>Endopterygota</taxon>
        <taxon>Diptera</taxon>
        <taxon>Nematocera</taxon>
        <taxon>Chironomoidea</taxon>
        <taxon>Ceratopogonidae</taxon>
        <taxon>Ceratopogoninae</taxon>
        <taxon>Culicoides</taxon>
        <taxon>Monoculicoides</taxon>
    </lineage>
</organism>
<feature type="compositionally biased region" description="Basic and acidic residues" evidence="1">
    <location>
        <begin position="17"/>
        <end position="31"/>
    </location>
</feature>
<dbReference type="GO" id="GO:0006281">
    <property type="term" value="P:DNA repair"/>
    <property type="evidence" value="ECO:0007669"/>
    <property type="project" value="UniProtKB-ARBA"/>
</dbReference>
<dbReference type="PANTHER" id="PTHR39953">
    <property type="entry name" value="RE54151P"/>
    <property type="match status" value="1"/>
</dbReference>
<dbReference type="PANTHER" id="PTHR39953:SF1">
    <property type="entry name" value="RE54151P"/>
    <property type="match status" value="1"/>
</dbReference>
<dbReference type="CDD" id="cd22343">
    <property type="entry name" value="PDDEXK_lambda_exonuclease-like"/>
    <property type="match status" value="1"/>
</dbReference>
<dbReference type="EMBL" id="UFQS01000137">
    <property type="protein sequence ID" value="SSX00309.1"/>
    <property type="molecule type" value="Genomic_DNA"/>
</dbReference>
<gene>
    <name evidence="3" type="primary">CSON002254</name>
</gene>
<feature type="compositionally biased region" description="Basic residues" evidence="1">
    <location>
        <begin position="1"/>
        <end position="11"/>
    </location>
</feature>
<evidence type="ECO:0000313" key="3">
    <source>
        <dbReference type="EMBL" id="SSX00309.1"/>
    </source>
</evidence>
<sequence length="292" mass="34061">METRAAKRRRINSYEDNTQKNDEEYTETKTSDLHDNYQYNVTPALEIEKNIEKPFSVEILSIKSLMSSFDGELFEEFMAHCRNFLHPSILNTIEALTIDQADTPLWHQMRFGRVTASRIYQISRCKTKNGSLVESIMGKKSGWSFAMQRGTELEDKVFKILEKEFVKHNLKKCGIFLDTSLPHFAASPDGIADDFVVEIKCPATPKTYQEYLTIENLQPKYYGQIQLQMHITKRKKALLGVADLNFERTKKVKKVWIDYDDKYVSNLIESANTFWIEAIFPLLKKKSKSFYY</sequence>
<dbReference type="EMBL" id="UFQT01000137">
    <property type="protein sequence ID" value="SSX20689.1"/>
    <property type="molecule type" value="Genomic_DNA"/>
</dbReference>
<evidence type="ECO:0000256" key="1">
    <source>
        <dbReference type="SAM" id="MobiDB-lite"/>
    </source>
</evidence>
<dbReference type="SUPFAM" id="SSF52980">
    <property type="entry name" value="Restriction endonuclease-like"/>
    <property type="match status" value="1"/>
</dbReference>
<feature type="region of interest" description="Disordered" evidence="1">
    <location>
        <begin position="1"/>
        <end position="31"/>
    </location>
</feature>
<dbReference type="InterPro" id="IPR011604">
    <property type="entry name" value="PDDEXK-like_dom_sf"/>
</dbReference>
<dbReference type="VEuPathDB" id="VectorBase:CSON002254"/>
<dbReference type="AlphaFoldDB" id="A0A336K6K5"/>
<name>A0A336K6K5_CULSO</name>